<comment type="caution">
    <text evidence="10">The sequence shown here is derived from an EMBL/GenBank/DDBJ whole genome shotgun (WGS) entry which is preliminary data.</text>
</comment>
<dbReference type="Gene3D" id="1.10.10.10">
    <property type="entry name" value="Winged helix-like DNA-binding domain superfamily/Winged helix DNA-binding domain"/>
    <property type="match status" value="1"/>
</dbReference>
<feature type="region of interest" description="Disordered" evidence="8">
    <location>
        <begin position="566"/>
        <end position="590"/>
    </location>
</feature>
<evidence type="ECO:0000256" key="7">
    <source>
        <dbReference type="PIRNR" id="PIRNR001767"/>
    </source>
</evidence>
<evidence type="ECO:0000259" key="9">
    <source>
        <dbReference type="SMART" id="SM00382"/>
    </source>
</evidence>
<keyword evidence="5" id="KW-0539">Nucleus</keyword>
<feature type="compositionally biased region" description="Basic residues" evidence="8">
    <location>
        <begin position="25"/>
        <end position="35"/>
    </location>
</feature>
<organism evidence="10 11">
    <name type="scientific">Aspergillus granulosus</name>
    <dbReference type="NCBI Taxonomy" id="176169"/>
    <lineage>
        <taxon>Eukaryota</taxon>
        <taxon>Fungi</taxon>
        <taxon>Dikarya</taxon>
        <taxon>Ascomycota</taxon>
        <taxon>Pezizomycotina</taxon>
        <taxon>Eurotiomycetes</taxon>
        <taxon>Eurotiomycetidae</taxon>
        <taxon>Eurotiales</taxon>
        <taxon>Aspergillaceae</taxon>
        <taxon>Aspergillus</taxon>
        <taxon>Aspergillus subgen. Nidulantes</taxon>
    </lineage>
</organism>
<accession>A0ABR4GXF5</accession>
<evidence type="ECO:0000313" key="10">
    <source>
        <dbReference type="EMBL" id="KAL2807850.1"/>
    </source>
</evidence>
<dbReference type="InterPro" id="IPR050311">
    <property type="entry name" value="ORC1/CDC6"/>
</dbReference>
<evidence type="ECO:0000256" key="8">
    <source>
        <dbReference type="SAM" id="MobiDB-lite"/>
    </source>
</evidence>
<dbReference type="InterPro" id="IPR041664">
    <property type="entry name" value="AAA_16"/>
</dbReference>
<name>A0ABR4GXF5_9EURO</name>
<evidence type="ECO:0000256" key="3">
    <source>
        <dbReference type="ARBA" id="ARBA00022618"/>
    </source>
</evidence>
<dbReference type="Pfam" id="PF13191">
    <property type="entry name" value="AAA_16"/>
    <property type="match status" value="1"/>
</dbReference>
<dbReference type="CDD" id="cd00009">
    <property type="entry name" value="AAA"/>
    <property type="match status" value="1"/>
</dbReference>
<dbReference type="PIRSF" id="PIRSF001767">
    <property type="entry name" value="Cdc6"/>
    <property type="match status" value="1"/>
</dbReference>
<dbReference type="SMART" id="SM00382">
    <property type="entry name" value="AAA"/>
    <property type="match status" value="1"/>
</dbReference>
<dbReference type="InterPro" id="IPR003593">
    <property type="entry name" value="AAA+_ATPase"/>
</dbReference>
<keyword evidence="3" id="KW-0132">Cell division</keyword>
<feature type="compositionally biased region" description="Polar residues" evidence="8">
    <location>
        <begin position="80"/>
        <end position="90"/>
    </location>
</feature>
<dbReference type="Gene3D" id="3.40.50.300">
    <property type="entry name" value="P-loop containing nucleotide triphosphate hydrolases"/>
    <property type="match status" value="1"/>
</dbReference>
<dbReference type="InterPro" id="IPR015163">
    <property type="entry name" value="Cdc6_C"/>
</dbReference>
<evidence type="ECO:0000256" key="4">
    <source>
        <dbReference type="ARBA" id="ARBA00022705"/>
    </source>
</evidence>
<dbReference type="PANTHER" id="PTHR10763">
    <property type="entry name" value="CELL DIVISION CONTROL PROTEIN 6-RELATED"/>
    <property type="match status" value="1"/>
</dbReference>
<evidence type="ECO:0000256" key="2">
    <source>
        <dbReference type="ARBA" id="ARBA00006184"/>
    </source>
</evidence>
<dbReference type="Proteomes" id="UP001610334">
    <property type="component" value="Unassembled WGS sequence"/>
</dbReference>
<feature type="compositionally biased region" description="Low complexity" evidence="8">
    <location>
        <begin position="140"/>
        <end position="154"/>
    </location>
</feature>
<evidence type="ECO:0000256" key="5">
    <source>
        <dbReference type="ARBA" id="ARBA00023242"/>
    </source>
</evidence>
<keyword evidence="4" id="KW-0235">DNA replication</keyword>
<dbReference type="SUPFAM" id="SSF52540">
    <property type="entry name" value="P-loop containing nucleoside triphosphate hydrolases"/>
    <property type="match status" value="1"/>
</dbReference>
<dbReference type="SUPFAM" id="SSF46785">
    <property type="entry name" value="Winged helix' DNA-binding domain"/>
    <property type="match status" value="1"/>
</dbReference>
<dbReference type="Pfam" id="PF22606">
    <property type="entry name" value="Cdc6-ORC-like_ATPase_lid"/>
    <property type="match status" value="1"/>
</dbReference>
<comment type="subcellular location">
    <subcellularLocation>
        <location evidence="1">Nucleus</location>
    </subcellularLocation>
</comment>
<dbReference type="InterPro" id="IPR036390">
    <property type="entry name" value="WH_DNA-bd_sf"/>
</dbReference>
<dbReference type="InterPro" id="IPR027417">
    <property type="entry name" value="P-loop_NTPase"/>
</dbReference>
<dbReference type="Gene3D" id="1.10.8.60">
    <property type="match status" value="1"/>
</dbReference>
<dbReference type="InterPro" id="IPR016314">
    <property type="entry name" value="Cdc6/18"/>
</dbReference>
<dbReference type="InterPro" id="IPR036388">
    <property type="entry name" value="WH-like_DNA-bd_sf"/>
</dbReference>
<dbReference type="EMBL" id="JBFXLT010000128">
    <property type="protein sequence ID" value="KAL2807850.1"/>
    <property type="molecule type" value="Genomic_DNA"/>
</dbReference>
<proteinExistence type="inferred from homology"/>
<gene>
    <name evidence="10" type="ORF">BJX63DRAFT_425036</name>
</gene>
<feature type="region of interest" description="Disordered" evidence="8">
    <location>
        <begin position="1"/>
        <end position="154"/>
    </location>
</feature>
<protein>
    <recommendedName>
        <fullName evidence="7">Cell division control protein</fullName>
    </recommendedName>
</protein>
<evidence type="ECO:0000256" key="1">
    <source>
        <dbReference type="ARBA" id="ARBA00004123"/>
    </source>
</evidence>
<keyword evidence="6" id="KW-0131">Cell cycle</keyword>
<dbReference type="Pfam" id="PF09079">
    <property type="entry name" value="WHD_Cdc6"/>
    <property type="match status" value="1"/>
</dbReference>
<evidence type="ECO:0000256" key="6">
    <source>
        <dbReference type="ARBA" id="ARBA00023306"/>
    </source>
</evidence>
<feature type="domain" description="AAA+ ATPase" evidence="9">
    <location>
        <begin position="198"/>
        <end position="346"/>
    </location>
</feature>
<reference evidence="10 11" key="1">
    <citation type="submission" date="2024-07" db="EMBL/GenBank/DDBJ databases">
        <title>Section-level genome sequencing and comparative genomics of Aspergillus sections Usti and Cavernicolus.</title>
        <authorList>
            <consortium name="Lawrence Berkeley National Laboratory"/>
            <person name="Nybo J.L."/>
            <person name="Vesth T.C."/>
            <person name="Theobald S."/>
            <person name="Frisvad J.C."/>
            <person name="Larsen T.O."/>
            <person name="Kjaerboelling I."/>
            <person name="Rothschild-Mancinelli K."/>
            <person name="Lyhne E.K."/>
            <person name="Kogle M.E."/>
            <person name="Barry K."/>
            <person name="Clum A."/>
            <person name="Na H."/>
            <person name="Ledsgaard L."/>
            <person name="Lin J."/>
            <person name="Lipzen A."/>
            <person name="Kuo A."/>
            <person name="Riley R."/>
            <person name="Mondo S."/>
            <person name="Labutti K."/>
            <person name="Haridas S."/>
            <person name="Pangalinan J."/>
            <person name="Salamov A.A."/>
            <person name="Simmons B.A."/>
            <person name="Magnuson J.K."/>
            <person name="Chen J."/>
            <person name="Drula E."/>
            <person name="Henrissat B."/>
            <person name="Wiebenga A."/>
            <person name="Lubbers R.J."/>
            <person name="Gomes A.C."/>
            <person name="Makela M.R."/>
            <person name="Stajich J."/>
            <person name="Grigoriev I.V."/>
            <person name="Mortensen U.H."/>
            <person name="De Vries R.P."/>
            <person name="Baker S.E."/>
            <person name="Andersen M.R."/>
        </authorList>
    </citation>
    <scope>NUCLEOTIDE SEQUENCE [LARGE SCALE GENOMIC DNA]</scope>
    <source>
        <strain evidence="10 11">CBS 588.65</strain>
    </source>
</reference>
<dbReference type="InterPro" id="IPR054425">
    <property type="entry name" value="Cdc6_ORC1-like_ATPase_lid"/>
</dbReference>
<keyword evidence="10" id="KW-0378">Hydrolase</keyword>
<evidence type="ECO:0000313" key="11">
    <source>
        <dbReference type="Proteomes" id="UP001610334"/>
    </source>
</evidence>
<sequence length="628" mass="68912">MAVTVLGKRRRNAVESEVSLPLRSNSKRRTQSPRIHRGDNSRPLLPTRQLRSRTKLGDELEQENGTKAIQESPPRVEQINIPNNEPTPTDENALPAPSGSDEHAKVAEVKTPSKARYRNALESPPITPKHRVQVGGKSWTPRTPRTPRPAATPTTVQTIYTQARQLFARGASSARIVGRDTEREKLASFIKSGMQTLKGGCIYVSGPPGTGKSALVREVLEEIDLGSVLIAQVNCASMRTARDVYSKLIEDLCDDDDVFKKSEVDRLRSLFVPDGKQAKTHMFLVMLDEIDHLLTADTGVLQSLFEWSLQKESKLMLIGIANALDLTDRSLPQLKAKNLKPLLLPFMPYNASQIANVIIARLRSLLPENQVDDPNFIPFVQPAAIQLCAKKVASQTGDLRKAFELVKRAIDVIEQETLKKHEKQALDSPSRTVLVENINLSSSPKQGPALPYTVLTAPRASIAHVAKITSSVFGQGTVQRLQCLNLQQKAAICALVALDRKRREFDVLGTPSKSKHSAPTVKQIFDAYCKLCRTDNILHPLTSTEFKDVLGSLETLGLVGEYQSRGRGGTVAGGSDIRRTPSKSSGSSLNKALDEQSLVCFVSQREIEGQITGPGEGILRRLFSGEGL</sequence>
<comment type="similarity">
    <text evidence="2 7">Belongs to the CDC6/cdc18 family.</text>
</comment>
<dbReference type="GO" id="GO:0016787">
    <property type="term" value="F:hydrolase activity"/>
    <property type="evidence" value="ECO:0007669"/>
    <property type="project" value="UniProtKB-KW"/>
</dbReference>
<dbReference type="PANTHER" id="PTHR10763:SF26">
    <property type="entry name" value="CELL DIVISION CONTROL PROTEIN 6 HOMOLOG"/>
    <property type="match status" value="1"/>
</dbReference>
<keyword evidence="11" id="KW-1185">Reference proteome</keyword>